<dbReference type="EMBL" id="JBBNAE010000011">
    <property type="protein sequence ID" value="KAK9085287.1"/>
    <property type="molecule type" value="Genomic_DNA"/>
</dbReference>
<reference evidence="1 2" key="1">
    <citation type="submission" date="2024-01" db="EMBL/GenBank/DDBJ databases">
        <title>Genome assemblies of Stephania.</title>
        <authorList>
            <person name="Yang L."/>
        </authorList>
    </citation>
    <scope>NUCLEOTIDE SEQUENCE [LARGE SCALE GENOMIC DNA]</scope>
    <source>
        <strain evidence="1">QJT</strain>
        <tissue evidence="1">Leaf</tissue>
    </source>
</reference>
<evidence type="ECO:0000313" key="2">
    <source>
        <dbReference type="Proteomes" id="UP001417504"/>
    </source>
</evidence>
<sequence length="171" mass="19649">MSSIKIPENANWQRRFWKEEDFDRSMKLLNTSEDPNDPVRCAISKITNASEILPELAVDECEIVTGFINKRSYSTIERLCSDVPRLFSEMLRHFLAQLPKCVVKDVQDGSIEDCEVRARYLTKRLCKLNPLLEGQVQWKFPDGWPPNNSRIFDGGSSAPVQNVPALLLKMY</sequence>
<dbReference type="AlphaFoldDB" id="A0AAP0HHS7"/>
<evidence type="ECO:0000313" key="1">
    <source>
        <dbReference type="EMBL" id="KAK9085287.1"/>
    </source>
</evidence>
<proteinExistence type="predicted"/>
<protein>
    <submittedName>
        <fullName evidence="1">Uncharacterized protein</fullName>
    </submittedName>
</protein>
<comment type="caution">
    <text evidence="1">The sequence shown here is derived from an EMBL/GenBank/DDBJ whole genome shotgun (WGS) entry which is preliminary data.</text>
</comment>
<gene>
    <name evidence="1" type="ORF">Sjap_025698</name>
</gene>
<keyword evidence="2" id="KW-1185">Reference proteome</keyword>
<accession>A0AAP0HHS7</accession>
<dbReference type="Proteomes" id="UP001417504">
    <property type="component" value="Unassembled WGS sequence"/>
</dbReference>
<organism evidence="1 2">
    <name type="scientific">Stephania japonica</name>
    <dbReference type="NCBI Taxonomy" id="461633"/>
    <lineage>
        <taxon>Eukaryota</taxon>
        <taxon>Viridiplantae</taxon>
        <taxon>Streptophyta</taxon>
        <taxon>Embryophyta</taxon>
        <taxon>Tracheophyta</taxon>
        <taxon>Spermatophyta</taxon>
        <taxon>Magnoliopsida</taxon>
        <taxon>Ranunculales</taxon>
        <taxon>Menispermaceae</taxon>
        <taxon>Menispermoideae</taxon>
        <taxon>Cissampelideae</taxon>
        <taxon>Stephania</taxon>
    </lineage>
</organism>
<name>A0AAP0HHS7_9MAGN</name>